<dbReference type="SUPFAM" id="SSF53098">
    <property type="entry name" value="Ribonuclease H-like"/>
    <property type="match status" value="1"/>
</dbReference>
<evidence type="ECO:0000259" key="2">
    <source>
        <dbReference type="Pfam" id="PF05699"/>
    </source>
</evidence>
<sequence>MCPTREERIRIDRQIDLFTNAGGLFGHEMAKETRDKKHPALWWKSYGDSAPDLQRVAIRILSATCSATGCERNWSTFEQVHTKRRNRLSQQRLNALVYVKYNLQLNERFIKRKEGGDSYDPICLSDMESDDEWITEKEDPNIQTDPTWMDVHECFQITEAEANKKKRKRGPRNLSKMKLAQGKGNAKEKERSLVDADEMEEVEDEEVAEEMHMEETQLRVENDDDWVLDDGYDSGA</sequence>
<evidence type="ECO:0000313" key="4">
    <source>
        <dbReference type="Proteomes" id="UP001177140"/>
    </source>
</evidence>
<reference evidence="3" key="1">
    <citation type="submission" date="2022-03" db="EMBL/GenBank/DDBJ databases">
        <title>A functionally conserved STORR gene fusion in Papaver species that diverged 16.8 million years ago.</title>
        <authorList>
            <person name="Catania T."/>
        </authorList>
    </citation>
    <scope>NUCLEOTIDE SEQUENCE</scope>
    <source>
        <strain evidence="3">S-191538</strain>
    </source>
</reference>
<proteinExistence type="predicted"/>
<dbReference type="Pfam" id="PF05699">
    <property type="entry name" value="Dimer_Tnp_hAT"/>
    <property type="match status" value="1"/>
</dbReference>
<gene>
    <name evidence="3" type="ORF">MKW94_015590</name>
</gene>
<evidence type="ECO:0000256" key="1">
    <source>
        <dbReference type="SAM" id="MobiDB-lite"/>
    </source>
</evidence>
<evidence type="ECO:0000313" key="3">
    <source>
        <dbReference type="EMBL" id="MCL7040442.1"/>
    </source>
</evidence>
<dbReference type="PANTHER" id="PTHR32166:SF67">
    <property type="entry name" value="HAT TRANSPOSON SUPERFAMILY"/>
    <property type="match status" value="1"/>
</dbReference>
<protein>
    <recommendedName>
        <fullName evidence="2">HAT C-terminal dimerisation domain-containing protein</fullName>
    </recommendedName>
</protein>
<feature type="compositionally biased region" description="Basic and acidic residues" evidence="1">
    <location>
        <begin position="185"/>
        <end position="194"/>
    </location>
</feature>
<keyword evidence="4" id="KW-1185">Reference proteome</keyword>
<dbReference type="InterPro" id="IPR008906">
    <property type="entry name" value="HATC_C_dom"/>
</dbReference>
<feature type="region of interest" description="Disordered" evidence="1">
    <location>
        <begin position="160"/>
        <end position="236"/>
    </location>
</feature>
<comment type="caution">
    <text evidence="3">The sequence shown here is derived from an EMBL/GenBank/DDBJ whole genome shotgun (WGS) entry which is preliminary data.</text>
</comment>
<organism evidence="3 4">
    <name type="scientific">Papaver nudicaule</name>
    <name type="common">Iceland poppy</name>
    <dbReference type="NCBI Taxonomy" id="74823"/>
    <lineage>
        <taxon>Eukaryota</taxon>
        <taxon>Viridiplantae</taxon>
        <taxon>Streptophyta</taxon>
        <taxon>Embryophyta</taxon>
        <taxon>Tracheophyta</taxon>
        <taxon>Spermatophyta</taxon>
        <taxon>Magnoliopsida</taxon>
        <taxon>Ranunculales</taxon>
        <taxon>Papaveraceae</taxon>
        <taxon>Papaveroideae</taxon>
        <taxon>Papaver</taxon>
    </lineage>
</organism>
<feature type="compositionally biased region" description="Basic and acidic residues" evidence="1">
    <location>
        <begin position="209"/>
        <end position="221"/>
    </location>
</feature>
<name>A0AA41VFP7_PAPNU</name>
<dbReference type="EMBL" id="JAJJMA010212387">
    <property type="protein sequence ID" value="MCL7040442.1"/>
    <property type="molecule type" value="Genomic_DNA"/>
</dbReference>
<feature type="domain" description="HAT C-terminal dimerisation" evidence="2">
    <location>
        <begin position="37"/>
        <end position="103"/>
    </location>
</feature>
<dbReference type="AlphaFoldDB" id="A0AA41VFP7"/>
<dbReference type="PANTHER" id="PTHR32166">
    <property type="entry name" value="OSJNBA0013A04.12 PROTEIN"/>
    <property type="match status" value="1"/>
</dbReference>
<accession>A0AA41VFP7</accession>
<dbReference type="Proteomes" id="UP001177140">
    <property type="component" value="Unassembled WGS sequence"/>
</dbReference>
<dbReference type="InterPro" id="IPR012337">
    <property type="entry name" value="RNaseH-like_sf"/>
</dbReference>
<dbReference type="GO" id="GO:0046983">
    <property type="term" value="F:protein dimerization activity"/>
    <property type="evidence" value="ECO:0007669"/>
    <property type="project" value="InterPro"/>
</dbReference>
<feature type="compositionally biased region" description="Acidic residues" evidence="1">
    <location>
        <begin position="195"/>
        <end position="208"/>
    </location>
</feature>
<feature type="compositionally biased region" description="Acidic residues" evidence="1">
    <location>
        <begin position="222"/>
        <end position="236"/>
    </location>
</feature>